<proteinExistence type="predicted"/>
<reference evidence="1" key="1">
    <citation type="journal article" date="2020" name="Stud. Mycol.">
        <title>101 Dothideomycetes genomes: a test case for predicting lifestyles and emergence of pathogens.</title>
        <authorList>
            <person name="Haridas S."/>
            <person name="Albert R."/>
            <person name="Binder M."/>
            <person name="Bloem J."/>
            <person name="Labutti K."/>
            <person name="Salamov A."/>
            <person name="Andreopoulos B."/>
            <person name="Baker S."/>
            <person name="Barry K."/>
            <person name="Bills G."/>
            <person name="Bluhm B."/>
            <person name="Cannon C."/>
            <person name="Castanera R."/>
            <person name="Culley D."/>
            <person name="Daum C."/>
            <person name="Ezra D."/>
            <person name="Gonzalez J."/>
            <person name="Henrissat B."/>
            <person name="Kuo A."/>
            <person name="Liang C."/>
            <person name="Lipzen A."/>
            <person name="Lutzoni F."/>
            <person name="Magnuson J."/>
            <person name="Mondo S."/>
            <person name="Nolan M."/>
            <person name="Ohm R."/>
            <person name="Pangilinan J."/>
            <person name="Park H.-J."/>
            <person name="Ramirez L."/>
            <person name="Alfaro M."/>
            <person name="Sun H."/>
            <person name="Tritt A."/>
            <person name="Yoshinaga Y."/>
            <person name="Zwiers L.-H."/>
            <person name="Turgeon B."/>
            <person name="Goodwin S."/>
            <person name="Spatafora J."/>
            <person name="Crous P."/>
            <person name="Grigoriev I."/>
        </authorList>
    </citation>
    <scope>NUCLEOTIDE SEQUENCE</scope>
    <source>
        <strain evidence="1">ATCC 200398</strain>
    </source>
</reference>
<sequence>MGKRVGTFRSTYAVALASVGSFLIGYDTGVVGGVLTLPSFQRDFGYAAEQKTRVESNCLSLLQAGAFFGCLLVWPITSRFGRRWAIVAAAMVFCLGATLQVTTYSLACFYSGRVVAGLGTGASSVIVPIYTAEVAPKHIRGKLGGCFQLFITLGVALSYWTDYAVTAGIRPSSLGPPPSKQWQIPIGLQLVPGAILGLGMLFVKESPRWLAQRGHREAAYAALLWIRGVTSMDEDCQLEFQQILHGMDVEFRASGGSTWKELCLPSNRWRVFLAFSLQAAQQCTGNTSLAYYAPQIFVTIGAGNQSIFVTGVYGMFKIAGVVIFITFLVERIGRRTPFMAGAFAMGSFMLGIGILVAMHPPMNADEIDTYGAAAIGMVYLEAFSFNWSWGPLVWLYIGEIFPLKIREVGNVVGGSSQWLFNFAFSQLTPHAIATIGGKTFLLYAFLSFAIVVYAFFVVRETRGKSLEEMETVFGTVGVLEGQASRLQADDSVRLISDYD</sequence>
<dbReference type="Proteomes" id="UP000799755">
    <property type="component" value="Unassembled WGS sequence"/>
</dbReference>
<keyword evidence="2" id="KW-1185">Reference proteome</keyword>
<accession>A0ACB6RDJ7</accession>
<evidence type="ECO:0000313" key="1">
    <source>
        <dbReference type="EMBL" id="KAF2476800.1"/>
    </source>
</evidence>
<gene>
    <name evidence="1" type="ORF">BDR25DRAFT_209072</name>
</gene>
<evidence type="ECO:0000313" key="2">
    <source>
        <dbReference type="Proteomes" id="UP000799755"/>
    </source>
</evidence>
<comment type="caution">
    <text evidence="1">The sequence shown here is derived from an EMBL/GenBank/DDBJ whole genome shotgun (WGS) entry which is preliminary data.</text>
</comment>
<dbReference type="EMBL" id="MU003493">
    <property type="protein sequence ID" value="KAF2476800.1"/>
    <property type="molecule type" value="Genomic_DNA"/>
</dbReference>
<organism evidence="1 2">
    <name type="scientific">Lindgomyces ingoldianus</name>
    <dbReference type="NCBI Taxonomy" id="673940"/>
    <lineage>
        <taxon>Eukaryota</taxon>
        <taxon>Fungi</taxon>
        <taxon>Dikarya</taxon>
        <taxon>Ascomycota</taxon>
        <taxon>Pezizomycotina</taxon>
        <taxon>Dothideomycetes</taxon>
        <taxon>Pleosporomycetidae</taxon>
        <taxon>Pleosporales</taxon>
        <taxon>Lindgomycetaceae</taxon>
        <taxon>Lindgomyces</taxon>
    </lineage>
</organism>
<name>A0ACB6RDJ7_9PLEO</name>
<protein>
    <submittedName>
        <fullName evidence="1">MFS quinate transporter</fullName>
    </submittedName>
</protein>